<sequence length="80" mass="8704">MQHVQTRAITVVDLETDPRRALDHLHIVVDDGHIHVARQQRLAGNLAEAAKADQQHAAGQAVGLVHAVHVHPPSTAPPRR</sequence>
<evidence type="ECO:0000313" key="2">
    <source>
        <dbReference type="Proteomes" id="UP000717996"/>
    </source>
</evidence>
<evidence type="ECO:0000313" key="1">
    <source>
        <dbReference type="EMBL" id="KAG1522569.1"/>
    </source>
</evidence>
<accession>A0A9P7BYR8</accession>
<dbReference type="Proteomes" id="UP000717996">
    <property type="component" value="Unassembled WGS sequence"/>
</dbReference>
<dbReference type="AlphaFoldDB" id="A0A9P7BYR8"/>
<gene>
    <name evidence="1" type="ORF">G6F51_014591</name>
</gene>
<dbReference type="EMBL" id="JAANIT010012537">
    <property type="protein sequence ID" value="KAG1522569.1"/>
    <property type="molecule type" value="Genomic_DNA"/>
</dbReference>
<comment type="caution">
    <text evidence="1">The sequence shown here is derived from an EMBL/GenBank/DDBJ whole genome shotgun (WGS) entry which is preliminary data.</text>
</comment>
<protein>
    <submittedName>
        <fullName evidence="1">Uncharacterized protein</fullName>
    </submittedName>
</protein>
<organism evidence="1 2">
    <name type="scientific">Rhizopus oryzae</name>
    <name type="common">Mucormycosis agent</name>
    <name type="synonym">Rhizopus arrhizus var. delemar</name>
    <dbReference type="NCBI Taxonomy" id="64495"/>
    <lineage>
        <taxon>Eukaryota</taxon>
        <taxon>Fungi</taxon>
        <taxon>Fungi incertae sedis</taxon>
        <taxon>Mucoromycota</taxon>
        <taxon>Mucoromycotina</taxon>
        <taxon>Mucoromycetes</taxon>
        <taxon>Mucorales</taxon>
        <taxon>Mucorineae</taxon>
        <taxon>Rhizopodaceae</taxon>
        <taxon>Rhizopus</taxon>
    </lineage>
</organism>
<reference evidence="1" key="1">
    <citation type="journal article" date="2020" name="Microb. Genom.">
        <title>Genetic diversity of clinical and environmental Mucorales isolates obtained from an investigation of mucormycosis cases among solid organ transplant recipients.</title>
        <authorList>
            <person name="Nguyen M.H."/>
            <person name="Kaul D."/>
            <person name="Muto C."/>
            <person name="Cheng S.J."/>
            <person name="Richter R.A."/>
            <person name="Bruno V.M."/>
            <person name="Liu G."/>
            <person name="Beyhan S."/>
            <person name="Sundermann A.J."/>
            <person name="Mounaud S."/>
            <person name="Pasculle A.W."/>
            <person name="Nierman W.C."/>
            <person name="Driscoll E."/>
            <person name="Cumbie R."/>
            <person name="Clancy C.J."/>
            <person name="Dupont C.L."/>
        </authorList>
    </citation>
    <scope>NUCLEOTIDE SEQUENCE</scope>
    <source>
        <strain evidence="1">GL16</strain>
    </source>
</reference>
<name>A0A9P7BYR8_RHIOR</name>
<proteinExistence type="predicted"/>